<dbReference type="SUPFAM" id="SSF158548">
    <property type="entry name" value="FLJ32549 domain-like"/>
    <property type="match status" value="1"/>
</dbReference>
<evidence type="ECO:0000313" key="1">
    <source>
        <dbReference type="EMBL" id="CDH55915.1"/>
    </source>
</evidence>
<dbReference type="PANTHER" id="PTHR31581:SF1">
    <property type="entry name" value="KICSTOR SUBUNIT 2"/>
    <property type="match status" value="1"/>
</dbReference>
<protein>
    <submittedName>
        <fullName evidence="1">Upf0536 protein c12orf66 homolog</fullName>
    </submittedName>
</protein>
<gene>
    <name evidence="1" type="ORF">LCOR_07010.1</name>
</gene>
<dbReference type="EMBL" id="CBTN010000033">
    <property type="protein sequence ID" value="CDH55915.1"/>
    <property type="molecule type" value="Genomic_DNA"/>
</dbReference>
<dbReference type="SUPFAM" id="SSF160651">
    <property type="entry name" value="FLJ32549 C-terminal domain-like"/>
    <property type="match status" value="1"/>
</dbReference>
<reference evidence="1" key="1">
    <citation type="submission" date="2013-08" db="EMBL/GenBank/DDBJ databases">
        <title>Gene expansion shapes genome architecture in the human pathogen Lichtheimia corymbifera: an evolutionary genomics analysis in the ancient terrestrial Mucorales (Mucoromycotina).</title>
        <authorList>
            <person name="Schwartze V.U."/>
            <person name="Winter S."/>
            <person name="Shelest E."/>
            <person name="Marcet-Houben M."/>
            <person name="Horn F."/>
            <person name="Wehner S."/>
            <person name="Hoffmann K."/>
            <person name="Riege K."/>
            <person name="Sammeth M."/>
            <person name="Nowrousian M."/>
            <person name="Valiante V."/>
            <person name="Linde J."/>
            <person name="Jacobsen I.D."/>
            <person name="Marz M."/>
            <person name="Brakhage A.A."/>
            <person name="Gabaldon T."/>
            <person name="Bocker S."/>
            <person name="Voigt K."/>
        </authorList>
    </citation>
    <scope>NUCLEOTIDE SEQUENCE [LARGE SCALE GENOMIC DNA]</scope>
    <source>
        <strain evidence="1">FSU 9682</strain>
    </source>
</reference>
<dbReference type="STRING" id="1263082.A0A068S1Q8"/>
<keyword evidence="2" id="KW-1185">Reference proteome</keyword>
<name>A0A068S1Q8_9FUNG</name>
<dbReference type="GO" id="GO:0034198">
    <property type="term" value="P:cellular response to amino acid starvation"/>
    <property type="evidence" value="ECO:0007669"/>
    <property type="project" value="TreeGrafter"/>
</dbReference>
<dbReference type="Gene3D" id="3.30.450.240">
    <property type="match status" value="1"/>
</dbReference>
<comment type="caution">
    <text evidence="1">The sequence shown here is derived from an EMBL/GenBank/DDBJ whole genome shotgun (WGS) entry which is preliminary data.</text>
</comment>
<dbReference type="AlphaFoldDB" id="A0A068S1Q8"/>
<organism evidence="1 2">
    <name type="scientific">Lichtheimia corymbifera JMRC:FSU:9682</name>
    <dbReference type="NCBI Taxonomy" id="1263082"/>
    <lineage>
        <taxon>Eukaryota</taxon>
        <taxon>Fungi</taxon>
        <taxon>Fungi incertae sedis</taxon>
        <taxon>Mucoromycota</taxon>
        <taxon>Mucoromycotina</taxon>
        <taxon>Mucoromycetes</taxon>
        <taxon>Mucorales</taxon>
        <taxon>Lichtheimiaceae</taxon>
        <taxon>Lichtheimia</taxon>
    </lineage>
</organism>
<dbReference type="Pfam" id="PF09404">
    <property type="entry name" value="C12orf66_like"/>
    <property type="match status" value="1"/>
</dbReference>
<evidence type="ECO:0000313" key="2">
    <source>
        <dbReference type="Proteomes" id="UP000027586"/>
    </source>
</evidence>
<sequence>MDITLCASCWNALGAFDYAATNRILARLLRIYQPISNLLGRLSNCESLYTQLSFLKPKWYYVRKDPLHSLYTYLAEDAAKEIAILESNSGAAAATGINDIDTILDVLKALTDVCRIRQSLITLYQAIGAAQHPSTFATVLQDLETCKQTYESMDSDRLGLLGLGIRKEICILQSLLKARQAIIDYAFQESCMAVFVCKQQLNDWKVACQNQDYAEKFSASGLQETRNTTSSLNWRNVLFGGLSDTPKTGDNWPHNIRWFTKYLDNLIAKMTLYFNNILLAKEQILTEDDAGKALWKGIKIDYYDQISTFRKRFGAHCIGLIYEVTPSVPFYPQGYVCSGTPYEPPQGIHSFPFIYCHPNQTPKEHMPNIISIIQGSRNKLNDPKAGPVYFYDNKITSTYYLSRVDERVVLIVIYLERHVHREAATTEFMTNMVISLRGTSVIGDLSRMDY</sequence>
<dbReference type="GO" id="GO:1904262">
    <property type="term" value="P:negative regulation of TORC1 signaling"/>
    <property type="evidence" value="ECO:0007669"/>
    <property type="project" value="TreeGrafter"/>
</dbReference>
<dbReference type="GO" id="GO:0042149">
    <property type="term" value="P:cellular response to glucose starvation"/>
    <property type="evidence" value="ECO:0007669"/>
    <property type="project" value="TreeGrafter"/>
</dbReference>
<dbReference type="OrthoDB" id="18134at2759"/>
<dbReference type="Proteomes" id="UP000027586">
    <property type="component" value="Unassembled WGS sequence"/>
</dbReference>
<dbReference type="PANTHER" id="PTHR31581">
    <property type="entry name" value="KICSTOR COMPLEX PROTEIN C12ORF66"/>
    <property type="match status" value="1"/>
</dbReference>
<proteinExistence type="predicted"/>
<dbReference type="VEuPathDB" id="FungiDB:LCOR_07010.1"/>
<dbReference type="GO" id="GO:0061462">
    <property type="term" value="P:protein localization to lysosome"/>
    <property type="evidence" value="ECO:0007669"/>
    <property type="project" value="TreeGrafter"/>
</dbReference>
<accession>A0A068S1Q8</accession>
<dbReference type="InterPro" id="IPR038060">
    <property type="entry name" value="C12orf66-like_central_sf"/>
</dbReference>
<dbReference type="InterPro" id="IPR018544">
    <property type="entry name" value="KICS_2"/>
</dbReference>